<accession>A0AAP2D937</accession>
<gene>
    <name evidence="2" type="ORF">KK078_13490</name>
</gene>
<keyword evidence="3" id="KW-1185">Reference proteome</keyword>
<protein>
    <submittedName>
        <fullName evidence="2">Transposase</fullName>
    </submittedName>
</protein>
<evidence type="ECO:0000313" key="3">
    <source>
        <dbReference type="Proteomes" id="UP001319180"/>
    </source>
</evidence>
<dbReference type="PANTHER" id="PTHR36966">
    <property type="entry name" value="REP-ASSOCIATED TYROSINE TRANSPOSASE"/>
    <property type="match status" value="1"/>
</dbReference>
<dbReference type="GO" id="GO:0043565">
    <property type="term" value="F:sequence-specific DNA binding"/>
    <property type="evidence" value="ECO:0007669"/>
    <property type="project" value="TreeGrafter"/>
</dbReference>
<comment type="caution">
    <text evidence="2">The sequence shown here is derived from an EMBL/GenBank/DDBJ whole genome shotgun (WGS) entry which is preliminary data.</text>
</comment>
<dbReference type="PANTHER" id="PTHR36966:SF1">
    <property type="entry name" value="REP-ASSOCIATED TYROSINE TRANSPOSASE"/>
    <property type="match status" value="1"/>
</dbReference>
<dbReference type="Pfam" id="PF01797">
    <property type="entry name" value="Y1_Tnp"/>
    <property type="match status" value="1"/>
</dbReference>
<sequence>MSRKYKFRDPAGVYFVTFTVIRWLDVFTRREYRDIFMDSLRYCQKNKGLALYAYCIMSNHVHMIVSQHGERELQSTIRDMKKHTSKKIIYAISANERESRRDLLLWQFEKAGANNGNNEQYQFWQQHSHPIELNTEEKVYQRLDYIHENPVRAGIVLSPEEYLYSSAMNYAGMPEKLIDVILI</sequence>
<dbReference type="NCBIfam" id="NF047646">
    <property type="entry name" value="REP_Tyr_transpos"/>
    <property type="match status" value="1"/>
</dbReference>
<dbReference type="EMBL" id="JAHESC010000018">
    <property type="protein sequence ID" value="MBT1687579.1"/>
    <property type="molecule type" value="Genomic_DNA"/>
</dbReference>
<dbReference type="SUPFAM" id="SSF143422">
    <property type="entry name" value="Transposase IS200-like"/>
    <property type="match status" value="1"/>
</dbReference>
<dbReference type="GO" id="GO:0004803">
    <property type="term" value="F:transposase activity"/>
    <property type="evidence" value="ECO:0007669"/>
    <property type="project" value="InterPro"/>
</dbReference>
<proteinExistence type="predicted"/>
<name>A0AAP2D937_9BACT</name>
<dbReference type="SMART" id="SM01321">
    <property type="entry name" value="Y1_Tnp"/>
    <property type="match status" value="1"/>
</dbReference>
<evidence type="ECO:0000313" key="2">
    <source>
        <dbReference type="EMBL" id="MBT1687579.1"/>
    </source>
</evidence>
<evidence type="ECO:0000259" key="1">
    <source>
        <dbReference type="SMART" id="SM01321"/>
    </source>
</evidence>
<dbReference type="AlphaFoldDB" id="A0AAP2D937"/>
<dbReference type="RefSeq" id="WP_254090810.1">
    <property type="nucleotide sequence ID" value="NZ_JAHESC010000018.1"/>
</dbReference>
<dbReference type="InterPro" id="IPR052715">
    <property type="entry name" value="RAYT_transposase"/>
</dbReference>
<organism evidence="2 3">
    <name type="scientific">Dawidia soli</name>
    <dbReference type="NCBI Taxonomy" id="2782352"/>
    <lineage>
        <taxon>Bacteria</taxon>
        <taxon>Pseudomonadati</taxon>
        <taxon>Bacteroidota</taxon>
        <taxon>Cytophagia</taxon>
        <taxon>Cytophagales</taxon>
        <taxon>Chryseotaleaceae</taxon>
        <taxon>Dawidia</taxon>
    </lineage>
</organism>
<dbReference type="Gene3D" id="3.30.70.1290">
    <property type="entry name" value="Transposase IS200-like"/>
    <property type="match status" value="1"/>
</dbReference>
<dbReference type="InterPro" id="IPR002686">
    <property type="entry name" value="Transposase_17"/>
</dbReference>
<reference evidence="2 3" key="1">
    <citation type="submission" date="2021-05" db="EMBL/GenBank/DDBJ databases">
        <title>A Polyphasic approach of four new species of the genus Ohtaekwangia: Ohtaekwangia histidinii sp. nov., Ohtaekwangia cretensis sp. nov., Ohtaekwangia indiensis sp. nov., Ohtaekwangia reichenbachii sp. nov. from diverse environment.</title>
        <authorList>
            <person name="Octaviana S."/>
        </authorList>
    </citation>
    <scope>NUCLEOTIDE SEQUENCE [LARGE SCALE GENOMIC DNA]</scope>
    <source>
        <strain evidence="2 3">PWU37</strain>
    </source>
</reference>
<feature type="domain" description="Transposase IS200-like" evidence="1">
    <location>
        <begin position="9"/>
        <end position="149"/>
    </location>
</feature>
<dbReference type="InterPro" id="IPR036515">
    <property type="entry name" value="Transposase_17_sf"/>
</dbReference>
<dbReference type="Proteomes" id="UP001319180">
    <property type="component" value="Unassembled WGS sequence"/>
</dbReference>
<dbReference type="GO" id="GO:0006313">
    <property type="term" value="P:DNA transposition"/>
    <property type="evidence" value="ECO:0007669"/>
    <property type="project" value="InterPro"/>
</dbReference>